<organism evidence="2 3">
    <name type="scientific">Lentzea flava</name>
    <dbReference type="NCBI Taxonomy" id="103732"/>
    <lineage>
        <taxon>Bacteria</taxon>
        <taxon>Bacillati</taxon>
        <taxon>Actinomycetota</taxon>
        <taxon>Actinomycetes</taxon>
        <taxon>Pseudonocardiales</taxon>
        <taxon>Pseudonocardiaceae</taxon>
        <taxon>Lentzea</taxon>
    </lineage>
</organism>
<evidence type="ECO:0008006" key="4">
    <source>
        <dbReference type="Google" id="ProtNLM"/>
    </source>
</evidence>
<dbReference type="EMBL" id="BMRE01000086">
    <property type="protein sequence ID" value="GGU83613.1"/>
    <property type="molecule type" value="Genomic_DNA"/>
</dbReference>
<proteinExistence type="predicted"/>
<dbReference type="Gene3D" id="3.40.718.10">
    <property type="entry name" value="Isopropylmalate Dehydrogenase"/>
    <property type="match status" value="1"/>
</dbReference>
<evidence type="ECO:0000313" key="2">
    <source>
        <dbReference type="EMBL" id="GGU83613.1"/>
    </source>
</evidence>
<accession>A0ABQ2VEV9</accession>
<evidence type="ECO:0000256" key="1">
    <source>
        <dbReference type="SAM" id="MobiDB-lite"/>
    </source>
</evidence>
<dbReference type="Proteomes" id="UP000649573">
    <property type="component" value="Unassembled WGS sequence"/>
</dbReference>
<evidence type="ECO:0000313" key="3">
    <source>
        <dbReference type="Proteomes" id="UP000649573"/>
    </source>
</evidence>
<comment type="caution">
    <text evidence="2">The sequence shown here is derived from an EMBL/GenBank/DDBJ whole genome shotgun (WGS) entry which is preliminary data.</text>
</comment>
<dbReference type="SUPFAM" id="SSF53659">
    <property type="entry name" value="Isocitrate/Isopropylmalate dehydrogenase-like"/>
    <property type="match status" value="1"/>
</dbReference>
<keyword evidence="3" id="KW-1185">Reference proteome</keyword>
<gene>
    <name evidence="2" type="ORF">GCM10010178_87440</name>
</gene>
<protein>
    <recommendedName>
        <fullName evidence="4">3-isopropylmalate dehydrogenase</fullName>
    </recommendedName>
</protein>
<sequence>MAQLDSITVIPGDGIGPEVVGSALEVLGSLGTGLEIDVLDHAVSVPAPSAFLRHQRRSGGTTAQRQAARRLDSPYRNSQ</sequence>
<feature type="region of interest" description="Disordered" evidence="1">
    <location>
        <begin position="50"/>
        <end position="79"/>
    </location>
</feature>
<name>A0ABQ2VEV9_9PSEU</name>
<reference evidence="3" key="1">
    <citation type="journal article" date="2019" name="Int. J. Syst. Evol. Microbiol.">
        <title>The Global Catalogue of Microorganisms (GCM) 10K type strain sequencing project: providing services to taxonomists for standard genome sequencing and annotation.</title>
        <authorList>
            <consortium name="The Broad Institute Genomics Platform"/>
            <consortium name="The Broad Institute Genome Sequencing Center for Infectious Disease"/>
            <person name="Wu L."/>
            <person name="Ma J."/>
        </authorList>
    </citation>
    <scope>NUCLEOTIDE SEQUENCE [LARGE SCALE GENOMIC DNA]</scope>
    <source>
        <strain evidence="3">JCM 3296</strain>
    </source>
</reference>